<dbReference type="RefSeq" id="WP_179372702.1">
    <property type="nucleotide sequence ID" value="NZ_CP026995.1"/>
</dbReference>
<dbReference type="InterPro" id="IPR009097">
    <property type="entry name" value="Cyclic_Pdiesterase"/>
</dbReference>
<keyword evidence="2" id="KW-1185">Reference proteome</keyword>
<dbReference type="EMBL" id="CP026995">
    <property type="protein sequence ID" value="QLH06604.1"/>
    <property type="molecule type" value="Genomic_DNA"/>
</dbReference>
<reference evidence="1 2" key="1">
    <citation type="submission" date="2018-02" db="EMBL/GenBank/DDBJ databases">
        <title>Complete genome of Nitrosopumilus ureaphilus PS0.</title>
        <authorList>
            <person name="Qin W."/>
            <person name="Zheng Y."/>
            <person name="Stahl D.A."/>
        </authorList>
    </citation>
    <scope>NUCLEOTIDE SEQUENCE [LARGE SCALE GENOMIC DNA]</scope>
    <source>
        <strain evidence="1 2">PS0</strain>
    </source>
</reference>
<dbReference type="GO" id="GO:0004113">
    <property type="term" value="F:2',3'-cyclic-nucleotide 3'-phosphodiesterase activity"/>
    <property type="evidence" value="ECO:0007669"/>
    <property type="project" value="TreeGrafter"/>
</dbReference>
<dbReference type="PANTHER" id="PTHR28141:SF1">
    <property type="entry name" value="2',3'-CYCLIC-NUCLEOTIDE 3'-PHOSPHODIESTERASE"/>
    <property type="match status" value="1"/>
</dbReference>
<gene>
    <name evidence="1" type="ORF">C5F50_05615</name>
</gene>
<dbReference type="Pfam" id="PF07823">
    <property type="entry name" value="CPDase"/>
    <property type="match status" value="1"/>
</dbReference>
<accession>A0A7D5RAM8</accession>
<dbReference type="InterPro" id="IPR012386">
    <property type="entry name" value="Cyclic-nucl_3Pdiesterase"/>
</dbReference>
<dbReference type="Gene3D" id="3.90.1140.10">
    <property type="entry name" value="Cyclic phosphodiesterase"/>
    <property type="match status" value="1"/>
</dbReference>
<dbReference type="Proteomes" id="UP000509478">
    <property type="component" value="Chromosome"/>
</dbReference>
<dbReference type="GO" id="GO:0009187">
    <property type="term" value="P:cyclic nucleotide metabolic process"/>
    <property type="evidence" value="ECO:0007669"/>
    <property type="project" value="TreeGrafter"/>
</dbReference>
<dbReference type="PANTHER" id="PTHR28141">
    <property type="entry name" value="2',3'-CYCLIC-NUCLEOTIDE 3'-PHOSPHODIESTERASE"/>
    <property type="match status" value="1"/>
</dbReference>
<proteinExistence type="predicted"/>
<organism evidence="1 2">
    <name type="scientific">Nitrosopumilus ureiphilus</name>
    <dbReference type="NCBI Taxonomy" id="1470067"/>
    <lineage>
        <taxon>Archaea</taxon>
        <taxon>Nitrososphaerota</taxon>
        <taxon>Nitrososphaeria</taxon>
        <taxon>Nitrosopumilales</taxon>
        <taxon>Nitrosopumilaceae</taxon>
        <taxon>Nitrosopumilus</taxon>
    </lineage>
</organism>
<dbReference type="KEGG" id="nue:C5F50_05615"/>
<dbReference type="SUPFAM" id="SSF55144">
    <property type="entry name" value="LigT-like"/>
    <property type="match status" value="1"/>
</dbReference>
<keyword evidence="1" id="KW-0378">Hydrolase</keyword>
<name>A0A7D5RAM8_9ARCH</name>
<dbReference type="GeneID" id="56067543"/>
<protein>
    <submittedName>
        <fullName evidence="1">Hydrolase</fullName>
    </submittedName>
</protein>
<evidence type="ECO:0000313" key="2">
    <source>
        <dbReference type="Proteomes" id="UP000509478"/>
    </source>
</evidence>
<dbReference type="AlphaFoldDB" id="A0A7D5RAM8"/>
<evidence type="ECO:0000313" key="1">
    <source>
        <dbReference type="EMBL" id="QLH06604.1"/>
    </source>
</evidence>
<sequence>MYAVLLLFEKNDKEYLSQIISKLSNQYKSPFFTPHVTVYGLVDTSLEELDKIILDSIKGIKSFNIEKNTISFSDDFWKTLFIEFNSNENMLKINKNLTKYLSQFAKYDLKPHASLIYKEMTTREKQRLADTIEIKNSFKITGVGIQVFSERIEEWKIVREHQLD</sequence>
<dbReference type="OrthoDB" id="12239at2157"/>